<feature type="domain" description="DUF3817" evidence="7">
    <location>
        <begin position="6"/>
        <end position="92"/>
    </location>
</feature>
<evidence type="ECO:0000256" key="5">
    <source>
        <dbReference type="ARBA" id="ARBA00023136"/>
    </source>
</evidence>
<evidence type="ECO:0000256" key="4">
    <source>
        <dbReference type="ARBA" id="ARBA00022989"/>
    </source>
</evidence>
<organism evidence="8 9">
    <name type="scientific">Cryobacterium suzukii</name>
    <dbReference type="NCBI Taxonomy" id="1259198"/>
    <lineage>
        <taxon>Bacteria</taxon>
        <taxon>Bacillati</taxon>
        <taxon>Actinomycetota</taxon>
        <taxon>Actinomycetes</taxon>
        <taxon>Micrococcales</taxon>
        <taxon>Microbacteriaceae</taxon>
        <taxon>Cryobacterium</taxon>
    </lineage>
</organism>
<reference evidence="8 9" key="1">
    <citation type="submission" date="2019-03" db="EMBL/GenBank/DDBJ databases">
        <title>Genomics of glacier-inhabiting Cryobacterium strains.</title>
        <authorList>
            <person name="Liu Q."/>
            <person name="Xin Y.-H."/>
        </authorList>
    </citation>
    <scope>NUCLEOTIDE SEQUENCE [LARGE SCALE GENOMIC DNA]</scope>
    <source>
        <strain evidence="8 9">Sr39</strain>
    </source>
</reference>
<dbReference type="EMBL" id="SOHJ01000001">
    <property type="protein sequence ID" value="TFD63181.1"/>
    <property type="molecule type" value="Genomic_DNA"/>
</dbReference>
<keyword evidence="2" id="KW-1003">Cell membrane</keyword>
<evidence type="ECO:0000256" key="1">
    <source>
        <dbReference type="ARBA" id="ARBA00004651"/>
    </source>
</evidence>
<comment type="caution">
    <text evidence="8">The sequence shown here is derived from an EMBL/GenBank/DDBJ whole genome shotgun (WGS) entry which is preliminary data.</text>
</comment>
<dbReference type="InterPro" id="IPR023845">
    <property type="entry name" value="DUF3817_TM"/>
</dbReference>
<dbReference type="PANTHER" id="PTHR40077">
    <property type="entry name" value="MEMBRANE PROTEIN-RELATED"/>
    <property type="match status" value="1"/>
</dbReference>
<dbReference type="OrthoDB" id="3396203at2"/>
<proteinExistence type="predicted"/>
<evidence type="ECO:0000313" key="8">
    <source>
        <dbReference type="EMBL" id="TFD63181.1"/>
    </source>
</evidence>
<evidence type="ECO:0000313" key="9">
    <source>
        <dbReference type="Proteomes" id="UP000298170"/>
    </source>
</evidence>
<dbReference type="AlphaFoldDB" id="A0A4R9AJZ1"/>
<comment type="subcellular location">
    <subcellularLocation>
        <location evidence="1">Cell membrane</location>
        <topology evidence="1">Multi-pass membrane protein</topology>
    </subcellularLocation>
</comment>
<evidence type="ECO:0000256" key="6">
    <source>
        <dbReference type="SAM" id="Phobius"/>
    </source>
</evidence>
<gene>
    <name evidence="8" type="ORF">E3T39_00270</name>
</gene>
<keyword evidence="5 6" id="KW-0472">Membrane</keyword>
<dbReference type="Pfam" id="PF12823">
    <property type="entry name" value="DUF3817"/>
    <property type="match status" value="1"/>
</dbReference>
<name>A0A4R9AJZ1_9MICO</name>
<dbReference type="GO" id="GO:0005886">
    <property type="term" value="C:plasma membrane"/>
    <property type="evidence" value="ECO:0007669"/>
    <property type="project" value="UniProtKB-SubCell"/>
</dbReference>
<feature type="transmembrane region" description="Helical" evidence="6">
    <location>
        <begin position="126"/>
        <end position="147"/>
    </location>
</feature>
<sequence length="153" mass="16562">MSPRSLYRFVSIAEAITWSLLIVGMLLKYVVQAGEWGVQIGGFLHGLVFIAYGMTAVFIGVNQHWKARLIALACLTAIIPFATIPFDQALERRGALGGGWRSTRTSDPRDHTRLSALLRWMLARPVLLASIMGIALVSIMATLLTIGPPGGAS</sequence>
<accession>A0A4R9AJZ1</accession>
<dbReference type="RefSeq" id="WP_134512774.1">
    <property type="nucleotide sequence ID" value="NZ_SOHJ01000001.1"/>
</dbReference>
<keyword evidence="3 6" id="KW-0812">Transmembrane</keyword>
<dbReference type="PANTHER" id="PTHR40077:SF1">
    <property type="entry name" value="MEMBRANE PROTEIN"/>
    <property type="match status" value="1"/>
</dbReference>
<protein>
    <submittedName>
        <fullName evidence="8">DUF3817 domain-containing protein</fullName>
    </submittedName>
</protein>
<keyword evidence="9" id="KW-1185">Reference proteome</keyword>
<evidence type="ECO:0000256" key="2">
    <source>
        <dbReference type="ARBA" id="ARBA00022475"/>
    </source>
</evidence>
<keyword evidence="4 6" id="KW-1133">Transmembrane helix</keyword>
<evidence type="ECO:0000259" key="7">
    <source>
        <dbReference type="Pfam" id="PF12823"/>
    </source>
</evidence>
<evidence type="ECO:0000256" key="3">
    <source>
        <dbReference type="ARBA" id="ARBA00022692"/>
    </source>
</evidence>
<feature type="transmembrane region" description="Helical" evidence="6">
    <location>
        <begin position="6"/>
        <end position="31"/>
    </location>
</feature>
<dbReference type="NCBIfam" id="TIGR03954">
    <property type="entry name" value="integ_memb_HG"/>
    <property type="match status" value="1"/>
</dbReference>
<feature type="transmembrane region" description="Helical" evidence="6">
    <location>
        <begin position="43"/>
        <end position="61"/>
    </location>
</feature>
<dbReference type="Proteomes" id="UP000298170">
    <property type="component" value="Unassembled WGS sequence"/>
</dbReference>